<name>A0A2G6KCN2_9BACT</name>
<dbReference type="EMBL" id="PDSK01000099">
    <property type="protein sequence ID" value="PIE33395.1"/>
    <property type="molecule type" value="Genomic_DNA"/>
</dbReference>
<evidence type="ECO:0000256" key="7">
    <source>
        <dbReference type="ARBA" id="ARBA00024202"/>
    </source>
</evidence>
<feature type="transmembrane region" description="Helical" evidence="8">
    <location>
        <begin position="107"/>
        <end position="126"/>
    </location>
</feature>
<evidence type="ECO:0000313" key="11">
    <source>
        <dbReference type="Proteomes" id="UP000230821"/>
    </source>
</evidence>
<dbReference type="InterPro" id="IPR053385">
    <property type="entry name" value="ABC_transport_permease"/>
</dbReference>
<evidence type="ECO:0000259" key="9">
    <source>
        <dbReference type="PROSITE" id="PS50928"/>
    </source>
</evidence>
<dbReference type="Gene3D" id="1.10.3720.10">
    <property type="entry name" value="MetI-like"/>
    <property type="match status" value="1"/>
</dbReference>
<dbReference type="GO" id="GO:0055085">
    <property type="term" value="P:transmembrane transport"/>
    <property type="evidence" value="ECO:0007669"/>
    <property type="project" value="InterPro"/>
</dbReference>
<dbReference type="InterPro" id="IPR025966">
    <property type="entry name" value="OppC_N"/>
</dbReference>
<gene>
    <name evidence="10" type="ORF">CSA56_12000</name>
</gene>
<dbReference type="AlphaFoldDB" id="A0A2G6KCN2"/>
<evidence type="ECO:0000313" key="10">
    <source>
        <dbReference type="EMBL" id="PIE33395.1"/>
    </source>
</evidence>
<proteinExistence type="inferred from homology"/>
<keyword evidence="2 8" id="KW-0813">Transport</keyword>
<dbReference type="InterPro" id="IPR035906">
    <property type="entry name" value="MetI-like_sf"/>
</dbReference>
<evidence type="ECO:0000256" key="5">
    <source>
        <dbReference type="ARBA" id="ARBA00022989"/>
    </source>
</evidence>
<keyword evidence="5 8" id="KW-1133">Transmembrane helix</keyword>
<evidence type="ECO:0000256" key="6">
    <source>
        <dbReference type="ARBA" id="ARBA00023136"/>
    </source>
</evidence>
<dbReference type="Pfam" id="PF00528">
    <property type="entry name" value="BPD_transp_1"/>
    <property type="match status" value="1"/>
</dbReference>
<dbReference type="InterPro" id="IPR050366">
    <property type="entry name" value="BP-dependent_transpt_permease"/>
</dbReference>
<keyword evidence="6 8" id="KW-0472">Membrane</keyword>
<dbReference type="PANTHER" id="PTHR43386:SF1">
    <property type="entry name" value="D,D-DIPEPTIDE TRANSPORT SYSTEM PERMEASE PROTEIN DDPC-RELATED"/>
    <property type="match status" value="1"/>
</dbReference>
<evidence type="ECO:0000256" key="8">
    <source>
        <dbReference type="RuleBase" id="RU363032"/>
    </source>
</evidence>
<dbReference type="SUPFAM" id="SSF161098">
    <property type="entry name" value="MetI-like"/>
    <property type="match status" value="1"/>
</dbReference>
<dbReference type="GO" id="GO:0005886">
    <property type="term" value="C:plasma membrane"/>
    <property type="evidence" value="ECO:0007669"/>
    <property type="project" value="UniProtKB-SubCell"/>
</dbReference>
<dbReference type="InterPro" id="IPR000515">
    <property type="entry name" value="MetI-like"/>
</dbReference>
<evidence type="ECO:0000256" key="3">
    <source>
        <dbReference type="ARBA" id="ARBA00022475"/>
    </source>
</evidence>
<evidence type="ECO:0000256" key="2">
    <source>
        <dbReference type="ARBA" id="ARBA00022448"/>
    </source>
</evidence>
<dbReference type="CDD" id="cd06261">
    <property type="entry name" value="TM_PBP2"/>
    <property type="match status" value="1"/>
</dbReference>
<comment type="caution">
    <text evidence="10">The sequence shown here is derived from an EMBL/GenBank/DDBJ whole genome shotgun (WGS) entry which is preliminary data.</text>
</comment>
<dbReference type="PANTHER" id="PTHR43386">
    <property type="entry name" value="OLIGOPEPTIDE TRANSPORT SYSTEM PERMEASE PROTEIN APPC"/>
    <property type="match status" value="1"/>
</dbReference>
<protein>
    <submittedName>
        <fullName evidence="10">Peptide ABC transporter permease</fullName>
    </submittedName>
</protein>
<feature type="transmembrane region" description="Helical" evidence="8">
    <location>
        <begin position="132"/>
        <end position="149"/>
    </location>
</feature>
<feature type="transmembrane region" description="Helical" evidence="8">
    <location>
        <begin position="230"/>
        <end position="256"/>
    </location>
</feature>
<feature type="transmembrane region" description="Helical" evidence="8">
    <location>
        <begin position="73"/>
        <end position="95"/>
    </location>
</feature>
<evidence type="ECO:0000256" key="4">
    <source>
        <dbReference type="ARBA" id="ARBA00022692"/>
    </source>
</evidence>
<dbReference type="Pfam" id="PF12911">
    <property type="entry name" value="OppC_N"/>
    <property type="match status" value="1"/>
</dbReference>
<accession>A0A2G6KCN2</accession>
<dbReference type="PROSITE" id="PS50928">
    <property type="entry name" value="ABC_TM1"/>
    <property type="match status" value="1"/>
</dbReference>
<keyword evidence="4 8" id="KW-0812">Transmembrane</keyword>
<keyword evidence="3" id="KW-1003">Cell membrane</keyword>
<feature type="domain" description="ABC transmembrane type-1" evidence="9">
    <location>
        <begin position="67"/>
        <end position="256"/>
    </location>
</feature>
<comment type="similarity">
    <text evidence="7">Belongs to the binding-protein-dependent transport system permease family. OppBC subfamily.</text>
</comment>
<feature type="transmembrane region" description="Helical" evidence="8">
    <location>
        <begin position="184"/>
        <end position="210"/>
    </location>
</feature>
<comment type="subcellular location">
    <subcellularLocation>
        <location evidence="1 8">Cell membrane</location>
        <topology evidence="1 8">Multi-pass membrane protein</topology>
    </subcellularLocation>
</comment>
<feature type="transmembrane region" description="Helical" evidence="8">
    <location>
        <begin position="7"/>
        <end position="28"/>
    </location>
</feature>
<reference evidence="10 11" key="1">
    <citation type="submission" date="2017-10" db="EMBL/GenBank/DDBJ databases">
        <title>Novel microbial diversity and functional potential in the marine mammal oral microbiome.</title>
        <authorList>
            <person name="Dudek N.K."/>
            <person name="Sun C.L."/>
            <person name="Burstein D."/>
            <person name="Kantor R.S."/>
            <person name="Aliaga Goltsman D.S."/>
            <person name="Bik E.M."/>
            <person name="Thomas B.C."/>
            <person name="Banfield J.F."/>
            <person name="Relman D.A."/>
        </authorList>
    </citation>
    <scope>NUCLEOTIDE SEQUENCE [LARGE SCALE GENOMIC DNA]</scope>
    <source>
        <strain evidence="10">DOLJORAL78_47_16</strain>
    </source>
</reference>
<dbReference type="Proteomes" id="UP000230821">
    <property type="component" value="Unassembled WGS sequence"/>
</dbReference>
<evidence type="ECO:0000256" key="1">
    <source>
        <dbReference type="ARBA" id="ARBA00004651"/>
    </source>
</evidence>
<organism evidence="10 11">
    <name type="scientific">candidate division KSB3 bacterium</name>
    <dbReference type="NCBI Taxonomy" id="2044937"/>
    <lineage>
        <taxon>Bacteria</taxon>
        <taxon>candidate division KSB3</taxon>
    </lineage>
</organism>
<sequence length="268" mass="28895">MGNNKLAIIGACIILVLLLTAMFAPHIAPYDPLEQDILQGLSKPSKAHWFGQDKLGRDLFSRILYGSRISLKVGIFTVSISLLIGVTVGSISGYYGGLFDEIFMRIVDILMAFPGILLAIAMVAVLGPNLNHVILALCLIGWVGYARLVRGQVLYLRELEYVAAADALGAKPARIIIVHLLPNLLAPVLIEATFGMAGAILAEASLSFLGLGAQPPTPSWGSMLNEGREFLLLAPHHTTFPGLAIMLVVLGFNFLGDGLRDYFDVKRT</sequence>
<dbReference type="NCBIfam" id="NF045474">
    <property type="entry name" value="Opp2C"/>
    <property type="match status" value="1"/>
</dbReference>